<evidence type="ECO:0000313" key="1">
    <source>
        <dbReference type="EMBL" id="OGD79602.1"/>
    </source>
</evidence>
<accession>A0A1F5FJ53</accession>
<dbReference type="AlphaFoldDB" id="A0A1F5FJ53"/>
<gene>
    <name evidence="1" type="ORF">A2368_02605</name>
</gene>
<sequence>MTERWTRERREAECRARISQGGEAALEQLEVIKMGEQVRWLRMARGINTAAELARMCEQKTVDITWLEIGLLSPGETDRLSLGRIREAIGDFDKVVGEFVTEENGEVKYSVNGEEFWEGYDSGRFDK</sequence>
<dbReference type="Proteomes" id="UP000176682">
    <property type="component" value="Unassembled WGS sequence"/>
</dbReference>
<protein>
    <submittedName>
        <fullName evidence="1">Uncharacterized protein</fullName>
    </submittedName>
</protein>
<organism evidence="1 2">
    <name type="scientific">Candidatus Collierbacteria bacterium RIFOXYB1_FULL_49_13</name>
    <dbReference type="NCBI Taxonomy" id="1817728"/>
    <lineage>
        <taxon>Bacteria</taxon>
        <taxon>Candidatus Collieribacteriota</taxon>
    </lineage>
</organism>
<comment type="caution">
    <text evidence="1">The sequence shown here is derived from an EMBL/GenBank/DDBJ whole genome shotgun (WGS) entry which is preliminary data.</text>
</comment>
<dbReference type="EMBL" id="MFAM01000016">
    <property type="protein sequence ID" value="OGD79602.1"/>
    <property type="molecule type" value="Genomic_DNA"/>
</dbReference>
<evidence type="ECO:0000313" key="2">
    <source>
        <dbReference type="Proteomes" id="UP000176682"/>
    </source>
</evidence>
<proteinExistence type="predicted"/>
<name>A0A1F5FJ53_9BACT</name>
<reference evidence="1 2" key="1">
    <citation type="journal article" date="2016" name="Nat. Commun.">
        <title>Thousands of microbial genomes shed light on interconnected biogeochemical processes in an aquifer system.</title>
        <authorList>
            <person name="Anantharaman K."/>
            <person name="Brown C.T."/>
            <person name="Hug L.A."/>
            <person name="Sharon I."/>
            <person name="Castelle C.J."/>
            <person name="Probst A.J."/>
            <person name="Thomas B.C."/>
            <person name="Singh A."/>
            <person name="Wilkins M.J."/>
            <person name="Karaoz U."/>
            <person name="Brodie E.L."/>
            <person name="Williams K.H."/>
            <person name="Hubbard S.S."/>
            <person name="Banfield J.F."/>
        </authorList>
    </citation>
    <scope>NUCLEOTIDE SEQUENCE [LARGE SCALE GENOMIC DNA]</scope>
</reference>